<reference evidence="4 5" key="1">
    <citation type="submission" date="2017-11" db="EMBL/GenBank/DDBJ databases">
        <title>Evolution of Phototrophy in the Chloroflexi Phylum Driven by Horizontal Gene Transfer.</title>
        <authorList>
            <person name="Ward L.M."/>
            <person name="Hemp J."/>
            <person name="Shih P.M."/>
            <person name="Mcglynn S.E."/>
            <person name="Fischer W."/>
        </authorList>
    </citation>
    <scope>NUCLEOTIDE SEQUENCE [LARGE SCALE GENOMIC DNA]</scope>
    <source>
        <strain evidence="3">CP1_1M</strain>
        <strain evidence="2">JP3_13</strain>
    </source>
</reference>
<dbReference type="Pfam" id="PF01738">
    <property type="entry name" value="DLH"/>
    <property type="match status" value="1"/>
</dbReference>
<name>A0A2M8PCY3_9CHLR</name>
<evidence type="ECO:0000259" key="1">
    <source>
        <dbReference type="Pfam" id="PF01738"/>
    </source>
</evidence>
<organism evidence="2 5">
    <name type="scientific">Candidatus Thermofonsia Clade 1 bacterium</name>
    <dbReference type="NCBI Taxonomy" id="2364210"/>
    <lineage>
        <taxon>Bacteria</taxon>
        <taxon>Bacillati</taxon>
        <taxon>Chloroflexota</taxon>
        <taxon>Candidatus Thermofontia</taxon>
        <taxon>Candidatus Thermofonsia Clade 1</taxon>
    </lineage>
</organism>
<dbReference type="Gene3D" id="3.40.50.1820">
    <property type="entry name" value="alpha/beta hydrolase"/>
    <property type="match status" value="1"/>
</dbReference>
<dbReference type="EMBL" id="PGTL01000004">
    <property type="protein sequence ID" value="PJF43130.1"/>
    <property type="molecule type" value="Genomic_DNA"/>
</dbReference>
<protein>
    <recommendedName>
        <fullName evidence="1">Dienelactone hydrolase domain-containing protein</fullName>
    </recommendedName>
</protein>
<evidence type="ECO:0000313" key="3">
    <source>
        <dbReference type="EMBL" id="PJF43130.1"/>
    </source>
</evidence>
<dbReference type="EMBL" id="PGTM01000160">
    <property type="protein sequence ID" value="PJF35407.1"/>
    <property type="molecule type" value="Genomic_DNA"/>
</dbReference>
<dbReference type="Proteomes" id="UP000228947">
    <property type="component" value="Unassembled WGS sequence"/>
</dbReference>
<dbReference type="PANTHER" id="PTHR22946">
    <property type="entry name" value="DIENELACTONE HYDROLASE DOMAIN-CONTAINING PROTEIN-RELATED"/>
    <property type="match status" value="1"/>
</dbReference>
<evidence type="ECO:0000313" key="4">
    <source>
        <dbReference type="Proteomes" id="UP000228947"/>
    </source>
</evidence>
<dbReference type="GO" id="GO:0016787">
    <property type="term" value="F:hydrolase activity"/>
    <property type="evidence" value="ECO:0007669"/>
    <property type="project" value="InterPro"/>
</dbReference>
<dbReference type="Proteomes" id="UP000229681">
    <property type="component" value="Unassembled WGS sequence"/>
</dbReference>
<sequence length="312" mass="34946">MARSTSEANLAEMLQQSLMSVLGAPPDPVPLAPQVLGVVERDRYRREHIKYQVSLNQWGYAYLLIPKGVNMPCPAIICHHSSGNFAAGKEEVVDETRPSIGVELARLGYVVMAPDAFGYGERRSPHSSGAAYDAAYTLQQYTVLLLRGETMLRHLLSDISRAVDYLVTRPEVDSARLGFIGQSYGARMALWAAAFEPRLVATVAHGSLMSYRETVRQGSWFQIEFVVPRLMQVADLHHILSLVAPRPFLLSTVEGDSHSTDASDIYQRALPTYQRLGVPQRLAHYVYPRGTGFEPAMRYKAYTWLNSWLKPY</sequence>
<dbReference type="SUPFAM" id="SSF53474">
    <property type="entry name" value="alpha/beta-Hydrolases"/>
    <property type="match status" value="1"/>
</dbReference>
<dbReference type="AlphaFoldDB" id="A0A2M8PCY3"/>
<dbReference type="InterPro" id="IPR029058">
    <property type="entry name" value="AB_hydrolase_fold"/>
</dbReference>
<proteinExistence type="predicted"/>
<accession>A0A2M8PCY3</accession>
<gene>
    <name evidence="2" type="ORF">CUN49_10750</name>
    <name evidence="3" type="ORF">CUN50_01705</name>
</gene>
<dbReference type="InterPro" id="IPR002925">
    <property type="entry name" value="Dienelactn_hydro"/>
</dbReference>
<evidence type="ECO:0000313" key="5">
    <source>
        <dbReference type="Proteomes" id="UP000229681"/>
    </source>
</evidence>
<evidence type="ECO:0000313" key="2">
    <source>
        <dbReference type="EMBL" id="PJF35407.1"/>
    </source>
</evidence>
<feature type="domain" description="Dienelactone hydrolase" evidence="1">
    <location>
        <begin position="61"/>
        <end position="206"/>
    </location>
</feature>
<dbReference type="InterPro" id="IPR050261">
    <property type="entry name" value="FrsA_esterase"/>
</dbReference>
<comment type="caution">
    <text evidence="2">The sequence shown here is derived from an EMBL/GenBank/DDBJ whole genome shotgun (WGS) entry which is preliminary data.</text>
</comment>